<feature type="region of interest" description="Disordered" evidence="5">
    <location>
        <begin position="1"/>
        <end position="20"/>
    </location>
</feature>
<gene>
    <name evidence="7" type="ORF">PBRA_005799</name>
</gene>
<dbReference type="SUPFAM" id="SSF57903">
    <property type="entry name" value="FYVE/PHD zinc finger"/>
    <property type="match status" value="1"/>
</dbReference>
<dbReference type="GO" id="GO:0008270">
    <property type="term" value="F:zinc ion binding"/>
    <property type="evidence" value="ECO:0007669"/>
    <property type="project" value="UniProtKB-KW"/>
</dbReference>
<keyword evidence="3" id="KW-0862">Zinc</keyword>
<dbReference type="STRING" id="37360.A0A0G4IR14"/>
<reference evidence="7 8" key="1">
    <citation type="submission" date="2015-02" db="EMBL/GenBank/DDBJ databases">
        <authorList>
            <person name="Chooi Y.-H."/>
        </authorList>
    </citation>
    <scope>NUCLEOTIDE SEQUENCE [LARGE SCALE GENOMIC DNA]</scope>
    <source>
        <strain evidence="7">E3</strain>
    </source>
</reference>
<dbReference type="SMART" id="SM00064">
    <property type="entry name" value="FYVE"/>
    <property type="match status" value="1"/>
</dbReference>
<dbReference type="PANTHER" id="PTHR39490:SF8">
    <property type="entry name" value="ZINC FINGER FYVE DOMAIN-CONTAINING PROTEIN 21"/>
    <property type="match status" value="1"/>
</dbReference>
<dbReference type="OrthoDB" id="957735at2759"/>
<dbReference type="InterPro" id="IPR052113">
    <property type="entry name" value="FYVE-type_Zinc_Finger"/>
</dbReference>
<evidence type="ECO:0000256" key="1">
    <source>
        <dbReference type="ARBA" id="ARBA00022723"/>
    </source>
</evidence>
<feature type="domain" description="FYVE-type" evidence="6">
    <location>
        <begin position="31"/>
        <end position="88"/>
    </location>
</feature>
<keyword evidence="8" id="KW-1185">Reference proteome</keyword>
<dbReference type="InterPro" id="IPR017455">
    <property type="entry name" value="Znf_FYVE-rel"/>
</dbReference>
<dbReference type="InterPro" id="IPR011011">
    <property type="entry name" value="Znf_FYVE_PHD"/>
</dbReference>
<evidence type="ECO:0000256" key="5">
    <source>
        <dbReference type="SAM" id="MobiDB-lite"/>
    </source>
</evidence>
<dbReference type="Proteomes" id="UP000039324">
    <property type="component" value="Unassembled WGS sequence"/>
</dbReference>
<dbReference type="Gene3D" id="3.30.40.10">
    <property type="entry name" value="Zinc/RING finger domain, C3HC4 (zinc finger)"/>
    <property type="match status" value="1"/>
</dbReference>
<evidence type="ECO:0000256" key="3">
    <source>
        <dbReference type="ARBA" id="ARBA00022833"/>
    </source>
</evidence>
<dbReference type="AlphaFoldDB" id="A0A0G4IR14"/>
<keyword evidence="2 4" id="KW-0863">Zinc-finger</keyword>
<name>A0A0G4IR14_PLABS</name>
<dbReference type="InterPro" id="IPR000306">
    <property type="entry name" value="Znf_FYVE"/>
</dbReference>
<protein>
    <recommendedName>
        <fullName evidence="6">FYVE-type domain-containing protein</fullName>
    </recommendedName>
</protein>
<dbReference type="CDD" id="cd15760">
    <property type="entry name" value="FYVE_scVPS27p_like"/>
    <property type="match status" value="1"/>
</dbReference>
<keyword evidence="1" id="KW-0479">Metal-binding</keyword>
<feature type="compositionally biased region" description="Polar residues" evidence="5">
    <location>
        <begin position="1"/>
        <end position="11"/>
    </location>
</feature>
<proteinExistence type="predicted"/>
<sequence length="252" mass="27614">MGAVSRSSSTPGRRFNDHAQSASRPSLITWEGRGPACSHCGAVFTLLFRRHHCRACGHTVCSTCSPYTEYLPQFGFHADVPQRVCTRCAIRSVNTSALERDAFAFVDISDGVAVDLDTLDQATGTLIDIQSDAAFNAHLMNHFTTCFRSAFAQAAGQVIIKYEEHVRLYNIWKRAHPHVELSAVSEPPAPPTEPPPSARRAKQNRSPMRSGKSAEPRHVTFAHEDDEEKPAPQPDTVPGPSDTTTKLVVPVI</sequence>
<evidence type="ECO:0000256" key="2">
    <source>
        <dbReference type="ARBA" id="ARBA00022771"/>
    </source>
</evidence>
<evidence type="ECO:0000259" key="6">
    <source>
        <dbReference type="PROSITE" id="PS50178"/>
    </source>
</evidence>
<dbReference type="EMBL" id="CDSF01000080">
    <property type="protein sequence ID" value="CEO97685.1"/>
    <property type="molecule type" value="Genomic_DNA"/>
</dbReference>
<feature type="compositionally biased region" description="Basic and acidic residues" evidence="5">
    <location>
        <begin position="212"/>
        <end position="223"/>
    </location>
</feature>
<dbReference type="PROSITE" id="PS50178">
    <property type="entry name" value="ZF_FYVE"/>
    <property type="match status" value="1"/>
</dbReference>
<feature type="region of interest" description="Disordered" evidence="5">
    <location>
        <begin position="182"/>
        <end position="252"/>
    </location>
</feature>
<organism evidence="7 8">
    <name type="scientific">Plasmodiophora brassicae</name>
    <name type="common">Clubroot disease agent</name>
    <dbReference type="NCBI Taxonomy" id="37360"/>
    <lineage>
        <taxon>Eukaryota</taxon>
        <taxon>Sar</taxon>
        <taxon>Rhizaria</taxon>
        <taxon>Endomyxa</taxon>
        <taxon>Phytomyxea</taxon>
        <taxon>Plasmodiophorida</taxon>
        <taxon>Plasmodiophoridae</taxon>
        <taxon>Plasmodiophora</taxon>
    </lineage>
</organism>
<accession>A0A0G4IR14</accession>
<dbReference type="Pfam" id="PF01363">
    <property type="entry name" value="FYVE"/>
    <property type="match status" value="1"/>
</dbReference>
<feature type="compositionally biased region" description="Pro residues" evidence="5">
    <location>
        <begin position="187"/>
        <end position="197"/>
    </location>
</feature>
<evidence type="ECO:0000313" key="7">
    <source>
        <dbReference type="EMBL" id="CEO97685.1"/>
    </source>
</evidence>
<dbReference type="PANTHER" id="PTHR39490">
    <property type="entry name" value="ARRESTIN DOMAIN-CONTAINING PROTEIN D"/>
    <property type="match status" value="1"/>
</dbReference>
<evidence type="ECO:0000256" key="4">
    <source>
        <dbReference type="PROSITE-ProRule" id="PRU00091"/>
    </source>
</evidence>
<dbReference type="InterPro" id="IPR013083">
    <property type="entry name" value="Znf_RING/FYVE/PHD"/>
</dbReference>
<evidence type="ECO:0000313" key="8">
    <source>
        <dbReference type="Proteomes" id="UP000039324"/>
    </source>
</evidence>